<dbReference type="Proteomes" id="UP001207626">
    <property type="component" value="Unassembled WGS sequence"/>
</dbReference>
<dbReference type="Pfam" id="PF12760">
    <property type="entry name" value="Zn_ribbon_IS1595"/>
    <property type="match status" value="1"/>
</dbReference>
<reference evidence="2 3" key="1">
    <citation type="submission" date="2022-05" db="EMBL/GenBank/DDBJ databases">
        <title>Genome Sequencing of Bee-Associated Microbes.</title>
        <authorList>
            <person name="Dunlap C."/>
        </authorList>
    </citation>
    <scope>NUCLEOTIDE SEQUENCE [LARGE SCALE GENOMIC DNA]</scope>
    <source>
        <strain evidence="2 3">NRRL NRS-1438</strain>
    </source>
</reference>
<protein>
    <submittedName>
        <fullName evidence="2">IS1595 family transposase</fullName>
    </submittedName>
</protein>
<evidence type="ECO:0000259" key="1">
    <source>
        <dbReference type="Pfam" id="PF12760"/>
    </source>
</evidence>
<sequence>MENLTGRISFESLEELLAYFHSEDRCVEEIFRRKWPHGFVCPRCSHGEAYTIRSRRLPLYECRSCRHQCSLIAGTVMEGSHTALRKWLAAIWLISRTEVGINAVKLSTIIQVTYKTAWAILHKLRAVMGTADAERPLDHDVRAALTYYGAKHTPLFELHPKEHPYLIAASMNPDNTPNYVKMKQVLRKHLSSGKSLLSAGQKAFISQHVSASKIDIMKHHFRFRRPDVLRCIADHAQTWINKTFHGLGGTYLQAYLDEFCYRRNLDSQQISIWERLTEQCLSMNTFTALAWRRYGRTKGRMSLAA</sequence>
<evidence type="ECO:0000313" key="3">
    <source>
        <dbReference type="Proteomes" id="UP001207626"/>
    </source>
</evidence>
<name>A0ABT4E1P0_9BACL</name>
<dbReference type="RefSeq" id="WP_268607196.1">
    <property type="nucleotide sequence ID" value="NZ_JAMDLW010000081.1"/>
</dbReference>
<feature type="domain" description="Transposase zinc-ribbon" evidence="1">
    <location>
        <begin position="22"/>
        <end position="68"/>
    </location>
</feature>
<accession>A0ABT4E1P0</accession>
<evidence type="ECO:0000313" key="2">
    <source>
        <dbReference type="EMBL" id="MCY9523527.1"/>
    </source>
</evidence>
<keyword evidence="3" id="KW-1185">Reference proteome</keyword>
<gene>
    <name evidence="2" type="ORF">M5X09_28440</name>
</gene>
<dbReference type="EMBL" id="JAMDLW010000081">
    <property type="protein sequence ID" value="MCY9523527.1"/>
    <property type="molecule type" value="Genomic_DNA"/>
</dbReference>
<proteinExistence type="predicted"/>
<comment type="caution">
    <text evidence="2">The sequence shown here is derived from an EMBL/GenBank/DDBJ whole genome shotgun (WGS) entry which is preliminary data.</text>
</comment>
<dbReference type="NCBIfam" id="NF033547">
    <property type="entry name" value="transpos_IS1595"/>
    <property type="match status" value="1"/>
</dbReference>
<organism evidence="2 3">
    <name type="scientific">Paenibacillus apiarius</name>
    <dbReference type="NCBI Taxonomy" id="46240"/>
    <lineage>
        <taxon>Bacteria</taxon>
        <taxon>Bacillati</taxon>
        <taxon>Bacillota</taxon>
        <taxon>Bacilli</taxon>
        <taxon>Bacillales</taxon>
        <taxon>Paenibacillaceae</taxon>
        <taxon>Paenibacillus</taxon>
    </lineage>
</organism>
<dbReference type="InterPro" id="IPR024442">
    <property type="entry name" value="Transposase_Zn_ribbon"/>
</dbReference>